<dbReference type="InterPro" id="IPR032466">
    <property type="entry name" value="Metal_Hydrolase"/>
</dbReference>
<dbReference type="InterPro" id="IPR013108">
    <property type="entry name" value="Amidohydro_3"/>
</dbReference>
<dbReference type="Gene3D" id="3.20.20.140">
    <property type="entry name" value="Metal-dependent hydrolases"/>
    <property type="match status" value="1"/>
</dbReference>
<dbReference type="InterPro" id="IPR011059">
    <property type="entry name" value="Metal-dep_hydrolase_composite"/>
</dbReference>
<name>A0A2Y8ZNF8_9MICO</name>
<dbReference type="InterPro" id="IPR033932">
    <property type="entry name" value="YtcJ-like"/>
</dbReference>
<feature type="domain" description="Aminodeoxyfutalosine deaminase/Imidazolonepropionase-like composite" evidence="5">
    <location>
        <begin position="22"/>
        <end position="46"/>
    </location>
</feature>
<evidence type="ECO:0000259" key="4">
    <source>
        <dbReference type="Pfam" id="PF07969"/>
    </source>
</evidence>
<evidence type="ECO:0000313" key="6">
    <source>
        <dbReference type="EMBL" id="SSA33850.1"/>
    </source>
</evidence>
<gene>
    <name evidence="6" type="ORF">SAMN04489750_1147</name>
</gene>
<dbReference type="Gene3D" id="2.30.40.10">
    <property type="entry name" value="Urease, subunit C, domain 1"/>
    <property type="match status" value="1"/>
</dbReference>
<keyword evidence="7" id="KW-1185">Reference proteome</keyword>
<evidence type="ECO:0000256" key="3">
    <source>
        <dbReference type="ARBA" id="ARBA00022833"/>
    </source>
</evidence>
<dbReference type="GO" id="GO:0046872">
    <property type="term" value="F:metal ion binding"/>
    <property type="evidence" value="ECO:0007669"/>
    <property type="project" value="UniProtKB-KW"/>
</dbReference>
<dbReference type="PANTHER" id="PTHR22642">
    <property type="entry name" value="IMIDAZOLONEPROPIONASE"/>
    <property type="match status" value="1"/>
</dbReference>
<dbReference type="CDD" id="cd01300">
    <property type="entry name" value="YtcJ_like"/>
    <property type="match status" value="1"/>
</dbReference>
<dbReference type="InterPro" id="IPR054418">
    <property type="entry name" value="MQNX/HUTI_composite_N"/>
</dbReference>
<evidence type="ECO:0000259" key="5">
    <source>
        <dbReference type="Pfam" id="PF22039"/>
    </source>
</evidence>
<proteinExistence type="predicted"/>
<dbReference type="EMBL" id="UESZ01000001">
    <property type="protein sequence ID" value="SSA33850.1"/>
    <property type="molecule type" value="Genomic_DNA"/>
</dbReference>
<keyword evidence="3" id="KW-0862">Zinc</keyword>
<dbReference type="Pfam" id="PF07969">
    <property type="entry name" value="Amidohydro_3"/>
    <property type="match status" value="1"/>
</dbReference>
<dbReference type="SUPFAM" id="SSF51338">
    <property type="entry name" value="Composite domain of metallo-dependent hydrolases"/>
    <property type="match status" value="1"/>
</dbReference>
<feature type="domain" description="Amidohydrolase 3" evidence="4">
    <location>
        <begin position="48"/>
        <end position="539"/>
    </location>
</feature>
<dbReference type="Gene3D" id="3.10.310.70">
    <property type="match status" value="1"/>
</dbReference>
<dbReference type="AlphaFoldDB" id="A0A2Y8ZNF8"/>
<protein>
    <submittedName>
        <fullName evidence="6">Uncharacterized protein</fullName>
    </submittedName>
</protein>
<keyword evidence="2" id="KW-0378">Hydrolase</keyword>
<dbReference type="RefSeq" id="WP_109684490.1">
    <property type="nucleotide sequence ID" value="NZ_QGDN01000001.1"/>
</dbReference>
<dbReference type="OrthoDB" id="3173428at2"/>
<sequence length="570" mass="61345">MDRILTANTVITMDPRLPRAEAVAVSDDRIVAVGTLAACQAALPQADLVDTKAAALMPGFIDAHSHPVVTGPGVMPPNYWIAPWFAPKWDDVLAMFQKAIDETPPGSPLAFSGFDALLHEHDAPDAASLDAIFGDRMVFVQDNSGHAGYVTTAVLKKLGFIDNPPKDPVGGSFERNPDGSLNGRAHEVPAIEVFAQPVADVLLSQGNPLQGAVEYYLYFAAAGITSTSEHTYRASVKSAYEALAKLPSCPLRISLYHMSTEPDAGDPFTSDVPENMLRKIGVKLWADGSPWIGNVAMSTPYLDTPTTHAAGIVPGLHGEEQMNYSRAQLDSLLDQYAPQGWQMSFHANGDVAADIVLDAFSRALDKHDLSGTDHRWRIEHIGGARKDQFPRMAQIGVVPSLGPFQFSYWGDLLDGKMFASEVGSQWQRARDAFDAGLKVSFHNDGSVSPPMPLRSVQSMVTRRTVSGQLHGAEQAISVDEGLRAITINAAYSLRHEDQVGSIEVGKLADFVLLGADPYAVPVDTIEKIEVLGTWVGGSPIDMDEFASAGEGLPKTDIDQMIALGVPLCQH</sequence>
<evidence type="ECO:0000313" key="7">
    <source>
        <dbReference type="Proteomes" id="UP000250028"/>
    </source>
</evidence>
<organism evidence="6 7">
    <name type="scientific">Branchiibius hedensis</name>
    <dbReference type="NCBI Taxonomy" id="672460"/>
    <lineage>
        <taxon>Bacteria</taxon>
        <taxon>Bacillati</taxon>
        <taxon>Actinomycetota</taxon>
        <taxon>Actinomycetes</taxon>
        <taxon>Micrococcales</taxon>
        <taxon>Dermacoccaceae</taxon>
        <taxon>Branchiibius</taxon>
    </lineage>
</organism>
<evidence type="ECO:0000256" key="2">
    <source>
        <dbReference type="ARBA" id="ARBA00022801"/>
    </source>
</evidence>
<reference evidence="7" key="1">
    <citation type="submission" date="2016-10" db="EMBL/GenBank/DDBJ databases">
        <authorList>
            <person name="Varghese N."/>
            <person name="Submissions S."/>
        </authorList>
    </citation>
    <scope>NUCLEOTIDE SEQUENCE [LARGE SCALE GENOMIC DNA]</scope>
    <source>
        <strain evidence="7">DSM 22951</strain>
    </source>
</reference>
<accession>A0A2Y8ZNF8</accession>
<keyword evidence="1" id="KW-0479">Metal-binding</keyword>
<dbReference type="PANTHER" id="PTHR22642:SF2">
    <property type="entry name" value="PROTEIN LONG AFTER FAR-RED 3"/>
    <property type="match status" value="1"/>
</dbReference>
<evidence type="ECO:0000256" key="1">
    <source>
        <dbReference type="ARBA" id="ARBA00022723"/>
    </source>
</evidence>
<dbReference type="SUPFAM" id="SSF51556">
    <property type="entry name" value="Metallo-dependent hydrolases"/>
    <property type="match status" value="1"/>
</dbReference>
<dbReference type="Proteomes" id="UP000250028">
    <property type="component" value="Unassembled WGS sequence"/>
</dbReference>
<dbReference type="Pfam" id="PF22039">
    <property type="entry name" value="HUTI_composite_bact"/>
    <property type="match status" value="1"/>
</dbReference>
<dbReference type="GO" id="GO:0016810">
    <property type="term" value="F:hydrolase activity, acting on carbon-nitrogen (but not peptide) bonds"/>
    <property type="evidence" value="ECO:0007669"/>
    <property type="project" value="InterPro"/>
</dbReference>